<dbReference type="GO" id="GO:0016887">
    <property type="term" value="F:ATP hydrolysis activity"/>
    <property type="evidence" value="ECO:0007669"/>
    <property type="project" value="InterPro"/>
</dbReference>
<name>A0A1F2WLN4_9ACTN</name>
<dbReference type="InterPro" id="IPR017911">
    <property type="entry name" value="MacB-like_ATP-bd"/>
</dbReference>
<evidence type="ECO:0000313" key="7">
    <source>
        <dbReference type="Proteomes" id="UP000177876"/>
    </source>
</evidence>
<evidence type="ECO:0000256" key="2">
    <source>
        <dbReference type="ARBA" id="ARBA00022448"/>
    </source>
</evidence>
<dbReference type="Proteomes" id="UP000177876">
    <property type="component" value="Unassembled WGS sequence"/>
</dbReference>
<keyword evidence="2" id="KW-0813">Transport</keyword>
<dbReference type="PROSITE" id="PS00211">
    <property type="entry name" value="ABC_TRANSPORTER_1"/>
    <property type="match status" value="1"/>
</dbReference>
<dbReference type="Pfam" id="PF00005">
    <property type="entry name" value="ABC_tran"/>
    <property type="match status" value="1"/>
</dbReference>
<protein>
    <submittedName>
        <fullName evidence="6">Macrolide ABC transporter ATP-binding protein</fullName>
    </submittedName>
</protein>
<feature type="domain" description="ABC transporter" evidence="5">
    <location>
        <begin position="1"/>
        <end position="220"/>
    </location>
</feature>
<comment type="similarity">
    <text evidence="1">Belongs to the ABC transporter superfamily.</text>
</comment>
<reference evidence="6 7" key="1">
    <citation type="journal article" date="2016" name="Nat. Commun.">
        <title>Thousands of microbial genomes shed light on interconnected biogeochemical processes in an aquifer system.</title>
        <authorList>
            <person name="Anantharaman K."/>
            <person name="Brown C.T."/>
            <person name="Hug L.A."/>
            <person name="Sharon I."/>
            <person name="Castelle C.J."/>
            <person name="Probst A.J."/>
            <person name="Thomas B.C."/>
            <person name="Singh A."/>
            <person name="Wilkins M.J."/>
            <person name="Karaoz U."/>
            <person name="Brodie E.L."/>
            <person name="Williams K.H."/>
            <person name="Hubbard S.S."/>
            <person name="Banfield J.F."/>
        </authorList>
    </citation>
    <scope>NUCLEOTIDE SEQUENCE [LARGE SCALE GENOMIC DNA]</scope>
</reference>
<evidence type="ECO:0000259" key="5">
    <source>
        <dbReference type="PROSITE" id="PS50893"/>
    </source>
</evidence>
<dbReference type="SUPFAM" id="SSF52540">
    <property type="entry name" value="P-loop containing nucleoside triphosphate hydrolases"/>
    <property type="match status" value="1"/>
</dbReference>
<dbReference type="STRING" id="1797197.A2Y75_08230"/>
<dbReference type="GO" id="GO:0005524">
    <property type="term" value="F:ATP binding"/>
    <property type="evidence" value="ECO:0007669"/>
    <property type="project" value="UniProtKB-KW"/>
</dbReference>
<dbReference type="PANTHER" id="PTHR42798">
    <property type="entry name" value="LIPOPROTEIN-RELEASING SYSTEM ATP-BINDING PROTEIN LOLD"/>
    <property type="match status" value="1"/>
</dbReference>
<evidence type="ECO:0000256" key="1">
    <source>
        <dbReference type="ARBA" id="ARBA00005417"/>
    </source>
</evidence>
<keyword evidence="4 6" id="KW-0067">ATP-binding</keyword>
<accession>A0A1F2WLN4</accession>
<dbReference type="AlphaFoldDB" id="A0A1F2WLN4"/>
<dbReference type="FunFam" id="3.40.50.300:FF:000032">
    <property type="entry name" value="Export ABC transporter ATP-binding protein"/>
    <property type="match status" value="1"/>
</dbReference>
<keyword evidence="3" id="KW-0547">Nucleotide-binding</keyword>
<dbReference type="EMBL" id="MELK01000030">
    <property type="protein sequence ID" value="OFW57749.1"/>
    <property type="molecule type" value="Genomic_DNA"/>
</dbReference>
<evidence type="ECO:0000313" key="6">
    <source>
        <dbReference type="EMBL" id="OFW57749.1"/>
    </source>
</evidence>
<dbReference type="InterPro" id="IPR017871">
    <property type="entry name" value="ABC_transporter-like_CS"/>
</dbReference>
<dbReference type="GO" id="GO:0098796">
    <property type="term" value="C:membrane protein complex"/>
    <property type="evidence" value="ECO:0007669"/>
    <property type="project" value="UniProtKB-ARBA"/>
</dbReference>
<dbReference type="CDD" id="cd03255">
    <property type="entry name" value="ABC_MJ0796_LolCDE_FtsE"/>
    <property type="match status" value="1"/>
</dbReference>
<dbReference type="SMART" id="SM00382">
    <property type="entry name" value="AAA"/>
    <property type="match status" value="1"/>
</dbReference>
<organism evidence="6 7">
    <name type="scientific">Candidatus Solincola sediminis</name>
    <dbReference type="NCBI Taxonomy" id="1797199"/>
    <lineage>
        <taxon>Bacteria</taxon>
        <taxon>Bacillati</taxon>
        <taxon>Actinomycetota</taxon>
        <taxon>Candidatus Geothermincolia</taxon>
        <taxon>Candidatus Geothermincolales</taxon>
        <taxon>Candidatus Geothermincolaceae</taxon>
        <taxon>Candidatus Solincola</taxon>
    </lineage>
</organism>
<dbReference type="GO" id="GO:0022857">
    <property type="term" value="F:transmembrane transporter activity"/>
    <property type="evidence" value="ECO:0007669"/>
    <property type="project" value="UniProtKB-ARBA"/>
</dbReference>
<gene>
    <name evidence="6" type="ORF">A2Y75_08230</name>
</gene>
<dbReference type="InterPro" id="IPR003439">
    <property type="entry name" value="ABC_transporter-like_ATP-bd"/>
</dbReference>
<comment type="caution">
    <text evidence="6">The sequence shown here is derived from an EMBL/GenBank/DDBJ whole genome shotgun (WGS) entry which is preliminary data.</text>
</comment>
<sequence length="221" mass="24288">MGELEVKALEDVDLTIREGEFIVILGPSGSGKTTLLNLIGGMDTVSHGRLIVNEQDISGLGTRDLTDYRRTQIGFIFQFFNLIPTLTALENVEFALELVMSDTREKSLEALEAVGLSDRADHFPSQLSGGEQQRVAIARAICKDPPILLCDEPTGELDFETGKNILKVMQDINRSNNQTIILVTHNSAIAELSDRTVRLHSGKVAEILSVDNPKDAESLIW</sequence>
<proteinExistence type="inferred from homology"/>
<dbReference type="PROSITE" id="PS50893">
    <property type="entry name" value="ABC_TRANSPORTER_2"/>
    <property type="match status" value="1"/>
</dbReference>
<evidence type="ECO:0000256" key="3">
    <source>
        <dbReference type="ARBA" id="ARBA00022741"/>
    </source>
</evidence>
<dbReference type="InterPro" id="IPR003593">
    <property type="entry name" value="AAA+_ATPase"/>
</dbReference>
<dbReference type="PANTHER" id="PTHR42798:SF2">
    <property type="entry name" value="ABC TRANSPORTER ATP-BINDING PROTEIN MG467-RELATED"/>
    <property type="match status" value="1"/>
</dbReference>
<evidence type="ECO:0000256" key="4">
    <source>
        <dbReference type="ARBA" id="ARBA00022840"/>
    </source>
</evidence>
<dbReference type="Gene3D" id="3.40.50.300">
    <property type="entry name" value="P-loop containing nucleotide triphosphate hydrolases"/>
    <property type="match status" value="1"/>
</dbReference>
<dbReference type="InterPro" id="IPR027417">
    <property type="entry name" value="P-loop_NTPase"/>
</dbReference>